<sequence length="149" mass="16274">MPGYVFVITTNCAKRSYLGWPCDENIERLRAAYAAEPDAARREAILEELARAVGLPAGDPDGQLLFALRLAARAERRDPQRAAGILEHREALIPRAEDHHVLLNRRTFAAAALGMVAAPTVGHAQAFSSRPLRPQDQSKQRGIGGRRSG</sequence>
<protein>
    <submittedName>
        <fullName evidence="2">Uncharacterized protein</fullName>
    </submittedName>
</protein>
<accession>A0A917NVX6</accession>
<reference evidence="2" key="1">
    <citation type="journal article" date="2014" name="Int. J. Syst. Evol. Microbiol.">
        <title>Complete genome sequence of Corynebacterium casei LMG S-19264T (=DSM 44701T), isolated from a smear-ripened cheese.</title>
        <authorList>
            <consortium name="US DOE Joint Genome Institute (JGI-PGF)"/>
            <person name="Walter F."/>
            <person name="Albersmeier A."/>
            <person name="Kalinowski J."/>
            <person name="Ruckert C."/>
        </authorList>
    </citation>
    <scope>NUCLEOTIDE SEQUENCE</scope>
    <source>
        <strain evidence="2">CGMCC 1.3617</strain>
    </source>
</reference>
<keyword evidence="3" id="KW-1185">Reference proteome</keyword>
<feature type="region of interest" description="Disordered" evidence="1">
    <location>
        <begin position="125"/>
        <end position="149"/>
    </location>
</feature>
<dbReference type="EMBL" id="BMKW01000011">
    <property type="protein sequence ID" value="GGJ30248.1"/>
    <property type="molecule type" value="Genomic_DNA"/>
</dbReference>
<comment type="caution">
    <text evidence="2">The sequence shown here is derived from an EMBL/GenBank/DDBJ whole genome shotgun (WGS) entry which is preliminary data.</text>
</comment>
<evidence type="ECO:0000313" key="3">
    <source>
        <dbReference type="Proteomes" id="UP000661507"/>
    </source>
</evidence>
<dbReference type="Proteomes" id="UP000661507">
    <property type="component" value="Unassembled WGS sequence"/>
</dbReference>
<evidence type="ECO:0000256" key="1">
    <source>
        <dbReference type="SAM" id="MobiDB-lite"/>
    </source>
</evidence>
<reference evidence="2" key="2">
    <citation type="submission" date="2020-09" db="EMBL/GenBank/DDBJ databases">
        <authorList>
            <person name="Sun Q."/>
            <person name="Zhou Y."/>
        </authorList>
    </citation>
    <scope>NUCLEOTIDE SEQUENCE</scope>
    <source>
        <strain evidence="2">CGMCC 1.3617</strain>
    </source>
</reference>
<evidence type="ECO:0000313" key="2">
    <source>
        <dbReference type="EMBL" id="GGJ30248.1"/>
    </source>
</evidence>
<gene>
    <name evidence="2" type="ORF">GCM10011320_42190</name>
</gene>
<dbReference type="RefSeq" id="WP_229681467.1">
    <property type="nucleotide sequence ID" value="NZ_BMKW01000011.1"/>
</dbReference>
<dbReference type="AlphaFoldDB" id="A0A917NVX6"/>
<organism evidence="2 3">
    <name type="scientific">Neoroseomonas lacus</name>
    <dbReference type="NCBI Taxonomy" id="287609"/>
    <lineage>
        <taxon>Bacteria</taxon>
        <taxon>Pseudomonadati</taxon>
        <taxon>Pseudomonadota</taxon>
        <taxon>Alphaproteobacteria</taxon>
        <taxon>Acetobacterales</taxon>
        <taxon>Acetobacteraceae</taxon>
        <taxon>Neoroseomonas</taxon>
    </lineage>
</organism>
<proteinExistence type="predicted"/>
<name>A0A917NVX6_9PROT</name>